<dbReference type="PANTHER" id="PTHR34135">
    <property type="entry name" value="LYSOZYME"/>
    <property type="match status" value="1"/>
</dbReference>
<dbReference type="InterPro" id="IPR002053">
    <property type="entry name" value="Glyco_hydro_25"/>
</dbReference>
<dbReference type="Gene3D" id="1.10.101.10">
    <property type="entry name" value="PGBD-like superfamily/PGBD"/>
    <property type="match status" value="1"/>
</dbReference>
<dbReference type="GO" id="GO:0016052">
    <property type="term" value="P:carbohydrate catabolic process"/>
    <property type="evidence" value="ECO:0007669"/>
    <property type="project" value="TreeGrafter"/>
</dbReference>
<evidence type="ECO:0000256" key="3">
    <source>
        <dbReference type="ARBA" id="ARBA00012732"/>
    </source>
</evidence>
<keyword evidence="4" id="KW-0472">Membrane</keyword>
<dbReference type="GO" id="GO:0016998">
    <property type="term" value="P:cell wall macromolecule catabolic process"/>
    <property type="evidence" value="ECO:0007669"/>
    <property type="project" value="InterPro"/>
</dbReference>
<comment type="catalytic activity">
    <reaction evidence="1">
        <text>Hydrolysis of (1-&gt;4)-beta-linkages between N-acetylmuramic acid and N-acetyl-D-glucosamine residues in a peptidoglycan and between N-acetyl-D-glucosamine residues in chitodextrins.</text>
        <dbReference type="EC" id="3.2.1.17"/>
    </reaction>
</comment>
<dbReference type="SUPFAM" id="SSF51445">
    <property type="entry name" value="(Trans)glycosidases"/>
    <property type="match status" value="1"/>
</dbReference>
<dbReference type="EC" id="3.2.1.17" evidence="3"/>
<reference evidence="5" key="1">
    <citation type="journal article" date="2021" name="Proc. Natl. Acad. Sci. U.S.A.">
        <title>A Catalog of Tens of Thousands of Viruses from Human Metagenomes Reveals Hidden Associations with Chronic Diseases.</title>
        <authorList>
            <person name="Tisza M.J."/>
            <person name="Buck C.B."/>
        </authorList>
    </citation>
    <scope>NUCLEOTIDE SEQUENCE</scope>
    <source>
        <strain evidence="5">Ctk4d14</strain>
    </source>
</reference>
<evidence type="ECO:0000256" key="2">
    <source>
        <dbReference type="ARBA" id="ARBA00010646"/>
    </source>
</evidence>
<dbReference type="GO" id="GO:0009253">
    <property type="term" value="P:peptidoglycan catabolic process"/>
    <property type="evidence" value="ECO:0007669"/>
    <property type="project" value="InterPro"/>
</dbReference>
<evidence type="ECO:0000256" key="1">
    <source>
        <dbReference type="ARBA" id="ARBA00000632"/>
    </source>
</evidence>
<name>A0A8S5QJW4_9CAUD</name>
<keyword evidence="4" id="KW-1133">Transmembrane helix</keyword>
<sequence>MKQALYKGPDISKHNGNVNIKKVRDAGYKRIGIRAGYGKNNVDEKYVSNALACVNLGVLAIIYWFSYAFSELMAKNEGDYCCDQVEKYWEKCPVAYDCEYDTVRYARTKGINITKDLATNMAIAFLSRVKERGHVPVIYTNRDYLKNYFDMDKIVATLGKVYVWYARYGVSLSEAELNLADIWQYTSSGVVPGISGKCDINIFYTDFEMVSVPAEREEVCNINIQNFQEAANADGYRDEQGRKLVEDGKDGPNTQYVRRQICLQAKRVGLIYKVGSTGAVVKWWQTRCNEILGGNQDTDGRYGKTARTETIKLQKKLNLTADGKAGYNSLQAAFYN</sequence>
<evidence type="ECO:0000256" key="4">
    <source>
        <dbReference type="SAM" id="Phobius"/>
    </source>
</evidence>
<dbReference type="PROSITE" id="PS51904">
    <property type="entry name" value="GLYCOSYL_HYDROL_F25_2"/>
    <property type="match status" value="1"/>
</dbReference>
<protein>
    <recommendedName>
        <fullName evidence="3">lysozyme</fullName>
        <ecNumber evidence="3">3.2.1.17</ecNumber>
    </recommendedName>
</protein>
<organism evidence="5">
    <name type="scientific">Siphoviridae sp. ctk4d14</name>
    <dbReference type="NCBI Taxonomy" id="2825639"/>
    <lineage>
        <taxon>Viruses</taxon>
        <taxon>Duplodnaviria</taxon>
        <taxon>Heunggongvirae</taxon>
        <taxon>Uroviricota</taxon>
        <taxon>Caudoviricetes</taxon>
    </lineage>
</organism>
<dbReference type="InterPro" id="IPR017853">
    <property type="entry name" value="GH"/>
</dbReference>
<proteinExistence type="inferred from homology"/>
<dbReference type="SUPFAM" id="SSF47090">
    <property type="entry name" value="PGBD-like"/>
    <property type="match status" value="1"/>
</dbReference>
<accession>A0A8S5QJW4</accession>
<comment type="similarity">
    <text evidence="2">Belongs to the glycosyl hydrolase 25 family.</text>
</comment>
<dbReference type="Gene3D" id="3.20.20.80">
    <property type="entry name" value="Glycosidases"/>
    <property type="match status" value="1"/>
</dbReference>
<feature type="transmembrane region" description="Helical" evidence="4">
    <location>
        <begin position="46"/>
        <end position="65"/>
    </location>
</feature>
<dbReference type="InterPro" id="IPR036366">
    <property type="entry name" value="PGBDSf"/>
</dbReference>
<evidence type="ECO:0000313" key="5">
    <source>
        <dbReference type="EMBL" id="DAE19081.1"/>
    </source>
</evidence>
<dbReference type="InterPro" id="IPR036365">
    <property type="entry name" value="PGBD-like_sf"/>
</dbReference>
<keyword evidence="4" id="KW-0812">Transmembrane</keyword>
<dbReference type="GO" id="GO:0003796">
    <property type="term" value="F:lysozyme activity"/>
    <property type="evidence" value="ECO:0007669"/>
    <property type="project" value="UniProtKB-EC"/>
</dbReference>
<dbReference type="EMBL" id="BK015667">
    <property type="protein sequence ID" value="DAE19081.1"/>
    <property type="molecule type" value="Genomic_DNA"/>
</dbReference>
<dbReference type="PANTHER" id="PTHR34135:SF2">
    <property type="entry name" value="LYSOZYME"/>
    <property type="match status" value="1"/>
</dbReference>
<dbReference type="Pfam" id="PF01183">
    <property type="entry name" value="Glyco_hydro_25"/>
    <property type="match status" value="1"/>
</dbReference>